<proteinExistence type="predicted"/>
<accession>A0A8H4R853</accession>
<evidence type="ECO:0000256" key="1">
    <source>
        <dbReference type="SAM" id="Phobius"/>
    </source>
</evidence>
<feature type="transmembrane region" description="Helical" evidence="1">
    <location>
        <begin position="630"/>
        <end position="658"/>
    </location>
</feature>
<name>A0A8H4R853_9HELO</name>
<keyword evidence="3" id="KW-1185">Reference proteome</keyword>
<keyword evidence="1" id="KW-0472">Membrane</keyword>
<sequence length="739" mass="79479">MGPKAPNSLLLQTDAQGSLKEEAVDERIFSTRLRKFSHSLRLDSFYILFQEIRGRSKLEERKIAIIADLRSAFLVSLLHIIPTAASTTLIVLNWRGFYIGRELQGVVGEDGLKFLGLQFAAKMLELLAMASLSTIMFGVVRAQLISDSLPFGAITAGFEFTKLSLLWSKEFVATCATTFSSSTNKALLIATIIVFTMLGAGIGPSAAVASQPVLRDWPAGGTEFWLNTTVQGLWPLTLNNIAPSDLPCNSSNSDSCFPLNYNLLASGQLSLWPSTSFLSADHGSLPTVYPEKVLIAGRHSMRTMETRFRGPFIYQPDLTAVTVPSAAIADAISQISRYWFIANEHQHVTGKDAYYFYNDIVHTVEALQPVVYVRCSASGLNATVQFSRLDRGSGNYPLVSYGNTTTGSQQWFDAATGNGLSPSLSWVELPEADFGPSSVGAIVALPGTNTTRIAPQVLGCTVDARWANATTTVSFLGGPMITSGSPDNWFTGGQLGLNLSGLPLWPRVKIAPAWAEAINPIIEQPSTSVFAKLCNSLARLNSISMAPLPINAVESILVTIIADGLARTGGTSTILGSLKGIDDSYSAGEWITEFLPKNSVFGTGGSAFDYLYQVGDQSTRFEARTTVNGYGYGITTATLLSTLVLLTYSLIAVIYIIYSICFAKTTSSSWESITELVALAANSTPSSALRSTGAGIARLTTLKNQVGIRLSDNRLQMIFEDEGGAGKILPNVLPNELYS</sequence>
<evidence type="ECO:0000313" key="2">
    <source>
        <dbReference type="EMBL" id="KAF4624009.1"/>
    </source>
</evidence>
<dbReference type="Proteomes" id="UP000566819">
    <property type="component" value="Unassembled WGS sequence"/>
</dbReference>
<dbReference type="AlphaFoldDB" id="A0A8H4R853"/>
<keyword evidence="1" id="KW-0812">Transmembrane</keyword>
<feature type="transmembrane region" description="Helical" evidence="1">
    <location>
        <begin position="71"/>
        <end position="94"/>
    </location>
</feature>
<reference evidence="2 3" key="1">
    <citation type="submission" date="2020-03" db="EMBL/GenBank/DDBJ databases">
        <title>Draft Genome Sequence of Cudoniella acicularis.</title>
        <authorList>
            <person name="Buettner E."/>
            <person name="Kellner H."/>
        </authorList>
    </citation>
    <scope>NUCLEOTIDE SEQUENCE [LARGE SCALE GENOMIC DNA]</scope>
    <source>
        <strain evidence="2 3">DSM 108380</strain>
    </source>
</reference>
<dbReference type="OrthoDB" id="5342924at2759"/>
<gene>
    <name evidence="2" type="ORF">G7Y89_g14168</name>
</gene>
<feature type="transmembrane region" description="Helical" evidence="1">
    <location>
        <begin position="187"/>
        <end position="209"/>
    </location>
</feature>
<keyword evidence="1" id="KW-1133">Transmembrane helix</keyword>
<protein>
    <submittedName>
        <fullName evidence="2">Uncharacterized protein</fullName>
    </submittedName>
</protein>
<dbReference type="EMBL" id="JAAMPI010001802">
    <property type="protein sequence ID" value="KAF4624009.1"/>
    <property type="molecule type" value="Genomic_DNA"/>
</dbReference>
<evidence type="ECO:0000313" key="3">
    <source>
        <dbReference type="Proteomes" id="UP000566819"/>
    </source>
</evidence>
<organism evidence="2 3">
    <name type="scientific">Cudoniella acicularis</name>
    <dbReference type="NCBI Taxonomy" id="354080"/>
    <lineage>
        <taxon>Eukaryota</taxon>
        <taxon>Fungi</taxon>
        <taxon>Dikarya</taxon>
        <taxon>Ascomycota</taxon>
        <taxon>Pezizomycotina</taxon>
        <taxon>Leotiomycetes</taxon>
        <taxon>Helotiales</taxon>
        <taxon>Tricladiaceae</taxon>
        <taxon>Cudoniella</taxon>
    </lineage>
</organism>
<comment type="caution">
    <text evidence="2">The sequence shown here is derived from an EMBL/GenBank/DDBJ whole genome shotgun (WGS) entry which is preliminary data.</text>
</comment>